<accession>A0A1F6CDB0</accession>
<dbReference type="EMBL" id="MFKQ01000025">
    <property type="protein sequence ID" value="OGG47169.1"/>
    <property type="molecule type" value="Genomic_DNA"/>
</dbReference>
<dbReference type="SMART" id="SM00028">
    <property type="entry name" value="TPR"/>
    <property type="match status" value="4"/>
</dbReference>
<feature type="transmembrane region" description="Helical" evidence="2">
    <location>
        <begin position="12"/>
        <end position="35"/>
    </location>
</feature>
<name>A0A1F6CDB0_9BACT</name>
<comment type="caution">
    <text evidence="3">The sequence shown here is derived from an EMBL/GenBank/DDBJ whole genome shotgun (WGS) entry which is preliminary data.</text>
</comment>
<dbReference type="Proteomes" id="UP000178344">
    <property type="component" value="Unassembled WGS sequence"/>
</dbReference>
<dbReference type="AlphaFoldDB" id="A0A1F6CDB0"/>
<reference evidence="3 4" key="1">
    <citation type="journal article" date="2016" name="Nat. Commun.">
        <title>Thousands of microbial genomes shed light on interconnected biogeochemical processes in an aquifer system.</title>
        <authorList>
            <person name="Anantharaman K."/>
            <person name="Brown C.T."/>
            <person name="Hug L.A."/>
            <person name="Sharon I."/>
            <person name="Castelle C.J."/>
            <person name="Probst A.J."/>
            <person name="Thomas B.C."/>
            <person name="Singh A."/>
            <person name="Wilkins M.J."/>
            <person name="Karaoz U."/>
            <person name="Brodie E.L."/>
            <person name="Williams K.H."/>
            <person name="Hubbard S.S."/>
            <person name="Banfield J.F."/>
        </authorList>
    </citation>
    <scope>NUCLEOTIDE SEQUENCE [LARGE SCALE GENOMIC DNA]</scope>
</reference>
<dbReference type="PANTHER" id="PTHR12558:SF13">
    <property type="entry name" value="CELL DIVISION CYCLE PROTEIN 27 HOMOLOG"/>
    <property type="match status" value="1"/>
</dbReference>
<dbReference type="PROSITE" id="PS50293">
    <property type="entry name" value="TPR_REGION"/>
    <property type="match status" value="1"/>
</dbReference>
<dbReference type="PROSITE" id="PS50005">
    <property type="entry name" value="TPR"/>
    <property type="match status" value="1"/>
</dbReference>
<feature type="transmembrane region" description="Helical" evidence="2">
    <location>
        <begin position="381"/>
        <end position="402"/>
    </location>
</feature>
<keyword evidence="1" id="KW-0802">TPR repeat</keyword>
<feature type="transmembrane region" description="Helical" evidence="2">
    <location>
        <begin position="41"/>
        <end position="60"/>
    </location>
</feature>
<proteinExistence type="predicted"/>
<feature type="transmembrane region" description="Helical" evidence="2">
    <location>
        <begin position="72"/>
        <end position="89"/>
    </location>
</feature>
<dbReference type="InterPro" id="IPR011990">
    <property type="entry name" value="TPR-like_helical_dom_sf"/>
</dbReference>
<evidence type="ECO:0000313" key="3">
    <source>
        <dbReference type="EMBL" id="OGG47169.1"/>
    </source>
</evidence>
<feature type="transmembrane region" description="Helical" evidence="2">
    <location>
        <begin position="177"/>
        <end position="197"/>
    </location>
</feature>
<feature type="transmembrane region" description="Helical" evidence="2">
    <location>
        <begin position="204"/>
        <end position="222"/>
    </location>
</feature>
<sequence>MFRTIREGLQGILTPPTLICALLLFLLPLFFIPGLSVTVSFAKMLLFGVAILAMLGVLLVRELREGVINLPLNILTVAALLVPVAYIIASFASPAPLLSLFGQGFELDTAFTMLLVFLSLILTASVTRTKGSAVYALLALLCAFGVLVLFHLARLFFGPETFSFGIFLSRTATLMGKWNDFAIFSGLIALFAAVSLTELTLRRGVSYLMWAIFLLALIFTAITNLALAWVVLGAFASLYAAYLLFARKKESGEMGLDPVLEPIPKRSKMPYAVMVLLVVSVLFVFDSYTPALFNQDNTFFNRYLAGKLNLAQLEARPSWGTTFDIGKEAFSSDALTGIGPNTFAEEWLLRKPETINQTIFWNTVFSSGIGLVPTSFVTTGVLGIIAWILFFAAFLIMGYRALRVPRGDPLTDYLRLLTFALSAYLWVFTIFYVPSLTLLVYAAIMTGLFVALLYQSNILPSRMLSLNERPRIGFAVSLVLIVLLIASVVGVYSVGRKFAGAMYFDRSLTALNNGDLESADSTIARAITFSDTDRYRQLAAQVQIARVGALIADNQNPTAAERDTLLNLVQTAIGHAVAATNYDENNFYNWMSLGQVYESLARLNVQGAYENATAAYDRAQTLNPTSPAVPLARARLEATRGEYEKARIFIGDAVKQKQDYTAAILLLSQIEIASGDTNRAIDALIQAAISSPNNPLIFFQLGFLEYSIKNNAEAIAALLRAVALDENYSNARYFLGLAHYRVGQTEEAIAHFEKIKELNPESVEVITILANLKAGKSPITGKLPPEKRSEPPFDE</sequence>
<feature type="repeat" description="TPR" evidence="1">
    <location>
        <begin position="729"/>
        <end position="762"/>
    </location>
</feature>
<dbReference type="Gene3D" id="1.25.40.10">
    <property type="entry name" value="Tetratricopeptide repeat domain"/>
    <property type="match status" value="1"/>
</dbReference>
<dbReference type="Pfam" id="PF13432">
    <property type="entry name" value="TPR_16"/>
    <property type="match status" value="1"/>
</dbReference>
<dbReference type="PANTHER" id="PTHR12558">
    <property type="entry name" value="CELL DIVISION CYCLE 16,23,27"/>
    <property type="match status" value="1"/>
</dbReference>
<feature type="transmembrane region" description="Helical" evidence="2">
    <location>
        <begin position="472"/>
        <end position="494"/>
    </location>
</feature>
<evidence type="ECO:0000313" key="4">
    <source>
        <dbReference type="Proteomes" id="UP000178344"/>
    </source>
</evidence>
<evidence type="ECO:0000256" key="1">
    <source>
        <dbReference type="PROSITE-ProRule" id="PRU00339"/>
    </source>
</evidence>
<dbReference type="SUPFAM" id="SSF48452">
    <property type="entry name" value="TPR-like"/>
    <property type="match status" value="1"/>
</dbReference>
<dbReference type="InterPro" id="IPR019734">
    <property type="entry name" value="TPR_rpt"/>
</dbReference>
<gene>
    <name evidence="3" type="ORF">A2671_01135</name>
</gene>
<feature type="transmembrane region" description="Helical" evidence="2">
    <location>
        <begin position="109"/>
        <end position="127"/>
    </location>
</feature>
<feature type="transmembrane region" description="Helical" evidence="2">
    <location>
        <begin position="439"/>
        <end position="460"/>
    </location>
</feature>
<feature type="transmembrane region" description="Helical" evidence="2">
    <location>
        <begin position="271"/>
        <end position="293"/>
    </location>
</feature>
<evidence type="ECO:0000256" key="2">
    <source>
        <dbReference type="SAM" id="Phobius"/>
    </source>
</evidence>
<keyword evidence="2" id="KW-0812">Transmembrane</keyword>
<protein>
    <submittedName>
        <fullName evidence="3">Uncharacterized protein</fullName>
    </submittedName>
</protein>
<keyword evidence="2" id="KW-1133">Transmembrane helix</keyword>
<feature type="transmembrane region" description="Helical" evidence="2">
    <location>
        <begin position="134"/>
        <end position="157"/>
    </location>
</feature>
<organism evidence="3 4">
    <name type="scientific">Candidatus Kaiserbacteria bacterium RIFCSPHIGHO2_01_FULL_49_13</name>
    <dbReference type="NCBI Taxonomy" id="1798477"/>
    <lineage>
        <taxon>Bacteria</taxon>
        <taxon>Candidatus Kaiseribacteriota</taxon>
    </lineage>
</organism>
<keyword evidence="2" id="KW-0472">Membrane</keyword>
<feature type="transmembrane region" description="Helical" evidence="2">
    <location>
        <begin position="414"/>
        <end position="433"/>
    </location>
</feature>
<feature type="transmembrane region" description="Helical" evidence="2">
    <location>
        <begin position="228"/>
        <end position="245"/>
    </location>
</feature>